<dbReference type="AlphaFoldDB" id="A0A853A6G1"/>
<evidence type="ECO:0000313" key="1">
    <source>
        <dbReference type="EMBL" id="NYI06062.1"/>
    </source>
</evidence>
<organism evidence="1 2">
    <name type="scientific">Allostreptomyces psammosilenae</name>
    <dbReference type="NCBI Taxonomy" id="1892865"/>
    <lineage>
        <taxon>Bacteria</taxon>
        <taxon>Bacillati</taxon>
        <taxon>Actinomycetota</taxon>
        <taxon>Actinomycetes</taxon>
        <taxon>Kitasatosporales</taxon>
        <taxon>Streptomycetaceae</taxon>
        <taxon>Allostreptomyces</taxon>
    </lineage>
</organism>
<evidence type="ECO:0000313" key="2">
    <source>
        <dbReference type="Proteomes" id="UP000567795"/>
    </source>
</evidence>
<name>A0A853A6G1_9ACTN</name>
<keyword evidence="2" id="KW-1185">Reference proteome</keyword>
<accession>A0A853A6G1</accession>
<proteinExistence type="predicted"/>
<dbReference type="Proteomes" id="UP000567795">
    <property type="component" value="Unassembled WGS sequence"/>
</dbReference>
<comment type="caution">
    <text evidence="1">The sequence shown here is derived from an EMBL/GenBank/DDBJ whole genome shotgun (WGS) entry which is preliminary data.</text>
</comment>
<reference evidence="1 2" key="1">
    <citation type="submission" date="2020-07" db="EMBL/GenBank/DDBJ databases">
        <title>Sequencing the genomes of 1000 actinobacteria strains.</title>
        <authorList>
            <person name="Klenk H.-P."/>
        </authorList>
    </citation>
    <scope>NUCLEOTIDE SEQUENCE [LARGE SCALE GENOMIC DNA]</scope>
    <source>
        <strain evidence="1 2">DSM 42178</strain>
    </source>
</reference>
<gene>
    <name evidence="1" type="ORF">FHU37_003005</name>
</gene>
<sequence>MYTTTMKRGDKAEARGAMNAYLHMAEVLLIDSHGLSAPDAERQVKVHVRRWIEAANQESYTGNDQP</sequence>
<dbReference type="EMBL" id="JACBZD010000001">
    <property type="protein sequence ID" value="NYI06062.1"/>
    <property type="molecule type" value="Genomic_DNA"/>
</dbReference>
<protein>
    <submittedName>
        <fullName evidence="1">Uncharacterized protein</fullName>
    </submittedName>
</protein>